<evidence type="ECO:0000313" key="3">
    <source>
        <dbReference type="Proteomes" id="UP001597525"/>
    </source>
</evidence>
<evidence type="ECO:0008006" key="4">
    <source>
        <dbReference type="Google" id="ProtNLM"/>
    </source>
</evidence>
<proteinExistence type="predicted"/>
<evidence type="ECO:0000256" key="1">
    <source>
        <dbReference type="SAM" id="SignalP"/>
    </source>
</evidence>
<accession>A0ABW6BCW8</accession>
<reference evidence="3" key="1">
    <citation type="journal article" date="2019" name="Int. J. Syst. Evol. Microbiol.">
        <title>The Global Catalogue of Microorganisms (GCM) 10K type strain sequencing project: providing services to taxonomists for standard genome sequencing and annotation.</title>
        <authorList>
            <consortium name="The Broad Institute Genomics Platform"/>
            <consortium name="The Broad Institute Genome Sequencing Center for Infectious Disease"/>
            <person name="Wu L."/>
            <person name="Ma J."/>
        </authorList>
    </citation>
    <scope>NUCLEOTIDE SEQUENCE [LARGE SCALE GENOMIC DNA]</scope>
    <source>
        <strain evidence="3">KCTC 22814</strain>
    </source>
</reference>
<comment type="caution">
    <text evidence="2">The sequence shown here is derived from an EMBL/GenBank/DDBJ whole genome shotgun (WGS) entry which is preliminary data.</text>
</comment>
<name>A0ABW6BCW8_9SPHI</name>
<dbReference type="RefSeq" id="WP_320184197.1">
    <property type="nucleotide sequence ID" value="NZ_CP138332.1"/>
</dbReference>
<feature type="chain" id="PRO_5045537424" description="Thioredoxin domain-containing protein" evidence="1">
    <location>
        <begin position="20"/>
        <end position="217"/>
    </location>
</feature>
<keyword evidence="1" id="KW-0732">Signal</keyword>
<feature type="signal peptide" evidence="1">
    <location>
        <begin position="1"/>
        <end position="19"/>
    </location>
</feature>
<gene>
    <name evidence="2" type="ORF">ACFS7Y_03370</name>
</gene>
<dbReference type="PROSITE" id="PS51257">
    <property type="entry name" value="PROKAR_LIPOPROTEIN"/>
    <property type="match status" value="1"/>
</dbReference>
<protein>
    <recommendedName>
        <fullName evidence="4">Thioredoxin domain-containing protein</fullName>
    </recommendedName>
</protein>
<organism evidence="2 3">
    <name type="scientific">Sphingobacterium bambusae</name>
    <dbReference type="NCBI Taxonomy" id="662858"/>
    <lineage>
        <taxon>Bacteria</taxon>
        <taxon>Pseudomonadati</taxon>
        <taxon>Bacteroidota</taxon>
        <taxon>Sphingobacteriia</taxon>
        <taxon>Sphingobacteriales</taxon>
        <taxon>Sphingobacteriaceae</taxon>
        <taxon>Sphingobacterium</taxon>
    </lineage>
</organism>
<dbReference type="SUPFAM" id="SSF52833">
    <property type="entry name" value="Thioredoxin-like"/>
    <property type="match status" value="1"/>
</dbReference>
<evidence type="ECO:0000313" key="2">
    <source>
        <dbReference type="EMBL" id="MFD2966408.1"/>
    </source>
</evidence>
<dbReference type="EMBL" id="JBHUPB010000003">
    <property type="protein sequence ID" value="MFD2966408.1"/>
    <property type="molecule type" value="Genomic_DNA"/>
</dbReference>
<sequence length="217" mass="24465">MKIGFLCSMAAMIVWSLSACQPTSSAKDAVRNRDVQISIDDSKRFKQELERLNDSSKVQVHISDSARIIYATADDVLSVKNGIVLFGWPRCPWFRNAIEPLLSFAEEEQAAIYYVNIYAIRDTKELQDGHVVTTKEGSAGYQALLSKFHASLNPYTALGVDSIKRISSPTVLFIENGEAVYKVVSTVRSQTDPSQKLDSAQRDELKQRYRKYFLNDK</sequence>
<keyword evidence="3" id="KW-1185">Reference proteome</keyword>
<dbReference type="InterPro" id="IPR036249">
    <property type="entry name" value="Thioredoxin-like_sf"/>
</dbReference>
<dbReference type="Gene3D" id="3.40.30.10">
    <property type="entry name" value="Glutaredoxin"/>
    <property type="match status" value="1"/>
</dbReference>
<dbReference type="Proteomes" id="UP001597525">
    <property type="component" value="Unassembled WGS sequence"/>
</dbReference>